<dbReference type="OrthoDB" id="287932at2"/>
<dbReference type="Pfam" id="PF03992">
    <property type="entry name" value="ABM"/>
    <property type="match status" value="1"/>
</dbReference>
<accession>A0A370HBV1</accession>
<dbReference type="InterPro" id="IPR007138">
    <property type="entry name" value="ABM_dom"/>
</dbReference>
<evidence type="ECO:0000259" key="1">
    <source>
        <dbReference type="PROSITE" id="PS51725"/>
    </source>
</evidence>
<protein>
    <submittedName>
        <fullName evidence="2">Antibiotic biosynthesis monooxygenase</fullName>
    </submittedName>
</protein>
<organism evidence="2 3">
    <name type="scientific">Nocardia mexicana</name>
    <dbReference type="NCBI Taxonomy" id="279262"/>
    <lineage>
        <taxon>Bacteria</taxon>
        <taxon>Bacillati</taxon>
        <taxon>Actinomycetota</taxon>
        <taxon>Actinomycetes</taxon>
        <taxon>Mycobacteriales</taxon>
        <taxon>Nocardiaceae</taxon>
        <taxon>Nocardia</taxon>
    </lineage>
</organism>
<keyword evidence="2" id="KW-0503">Monooxygenase</keyword>
<evidence type="ECO:0000313" key="2">
    <source>
        <dbReference type="EMBL" id="RDI54426.1"/>
    </source>
</evidence>
<comment type="caution">
    <text evidence="2">The sequence shown here is derived from an EMBL/GenBank/DDBJ whole genome shotgun (WGS) entry which is preliminary data.</text>
</comment>
<gene>
    <name evidence="2" type="ORF">DFR68_102553</name>
</gene>
<dbReference type="SUPFAM" id="SSF54909">
    <property type="entry name" value="Dimeric alpha+beta barrel"/>
    <property type="match status" value="1"/>
</dbReference>
<dbReference type="InterPro" id="IPR011008">
    <property type="entry name" value="Dimeric_a/b-barrel"/>
</dbReference>
<dbReference type="AlphaFoldDB" id="A0A370HBV1"/>
<dbReference type="EMBL" id="QQAZ01000002">
    <property type="protein sequence ID" value="RDI54426.1"/>
    <property type="molecule type" value="Genomic_DNA"/>
</dbReference>
<dbReference type="RefSeq" id="WP_068023951.1">
    <property type="nucleotide sequence ID" value="NZ_QQAZ01000002.1"/>
</dbReference>
<evidence type="ECO:0000313" key="3">
    <source>
        <dbReference type="Proteomes" id="UP000255355"/>
    </source>
</evidence>
<dbReference type="Gene3D" id="3.30.70.100">
    <property type="match status" value="1"/>
</dbReference>
<proteinExistence type="predicted"/>
<dbReference type="Proteomes" id="UP000255355">
    <property type="component" value="Unassembled WGS sequence"/>
</dbReference>
<keyword evidence="2" id="KW-0560">Oxidoreductase</keyword>
<sequence length="96" mass="10823">MLIIAGYVTVDAERRDEFVAAHRDLVRRAREAPGCLDVAITADSLNPQRVNNFERWETRAHLDAWRAVADAPDTGIEFRNSNVMLYTIADIAPPFP</sequence>
<name>A0A370HBV1_9NOCA</name>
<dbReference type="GO" id="GO:0004497">
    <property type="term" value="F:monooxygenase activity"/>
    <property type="evidence" value="ECO:0007669"/>
    <property type="project" value="UniProtKB-KW"/>
</dbReference>
<feature type="domain" description="ABM" evidence="1">
    <location>
        <begin position="2"/>
        <end position="95"/>
    </location>
</feature>
<dbReference type="STRING" id="1210089.GCA_001613165_04888"/>
<keyword evidence="3" id="KW-1185">Reference proteome</keyword>
<reference evidence="2 3" key="1">
    <citation type="submission" date="2018-07" db="EMBL/GenBank/DDBJ databases">
        <title>Genomic Encyclopedia of Type Strains, Phase IV (KMG-IV): sequencing the most valuable type-strain genomes for metagenomic binning, comparative biology and taxonomic classification.</title>
        <authorList>
            <person name="Goeker M."/>
        </authorList>
    </citation>
    <scope>NUCLEOTIDE SEQUENCE [LARGE SCALE GENOMIC DNA]</scope>
    <source>
        <strain evidence="2 3">DSM 44952</strain>
    </source>
</reference>
<dbReference type="PROSITE" id="PS51725">
    <property type="entry name" value="ABM"/>
    <property type="match status" value="1"/>
</dbReference>